<dbReference type="GO" id="GO:0045071">
    <property type="term" value="P:negative regulation of viral genome replication"/>
    <property type="evidence" value="ECO:0007669"/>
    <property type="project" value="TreeGrafter"/>
</dbReference>
<dbReference type="GO" id="GO:0016020">
    <property type="term" value="C:membrane"/>
    <property type="evidence" value="ECO:0007669"/>
    <property type="project" value="TreeGrafter"/>
</dbReference>
<keyword evidence="8" id="KW-0391">Immunity</keyword>
<evidence type="ECO:0000259" key="11">
    <source>
        <dbReference type="PROSITE" id="PS50053"/>
    </source>
</evidence>
<dbReference type="InParanoid" id="L9KLH8"/>
<name>L9KLH8_TUPCH</name>
<dbReference type="FunFam" id="3.30.460.10:FF:000007">
    <property type="entry name" value="2'-5'-oligoadenylate synthetase 1"/>
    <property type="match status" value="1"/>
</dbReference>
<dbReference type="EC" id="2.7.7.84" evidence="5"/>
<dbReference type="PROSITE" id="PS00833">
    <property type="entry name" value="25A_SYNTH_2"/>
    <property type="match status" value="1"/>
</dbReference>
<evidence type="ECO:0000256" key="8">
    <source>
        <dbReference type="ARBA" id="ARBA00022859"/>
    </source>
</evidence>
<evidence type="ECO:0000256" key="2">
    <source>
        <dbReference type="ARBA" id="ARBA00001946"/>
    </source>
</evidence>
<dbReference type="FunFam" id="3.10.20.90:FF:000205">
    <property type="entry name" value="2'-5'-oligoadenylate synthase-like protein 2"/>
    <property type="match status" value="1"/>
</dbReference>
<dbReference type="GO" id="GO:0001730">
    <property type="term" value="F:2'-5'-oligoadenylate synthetase activity"/>
    <property type="evidence" value="ECO:0007669"/>
    <property type="project" value="UniProtKB-EC"/>
</dbReference>
<dbReference type="OrthoDB" id="1885901at2759"/>
<dbReference type="PROSITE" id="PS00832">
    <property type="entry name" value="25A_SYNTH_1"/>
    <property type="match status" value="1"/>
</dbReference>
<evidence type="ECO:0000256" key="1">
    <source>
        <dbReference type="ARBA" id="ARBA00001112"/>
    </source>
</evidence>
<dbReference type="Gene3D" id="1.10.1410.20">
    <property type="entry name" value="2'-5'-oligoadenylate synthetase 1, domain 2"/>
    <property type="match status" value="1"/>
</dbReference>
<dbReference type="Gene3D" id="3.30.460.10">
    <property type="entry name" value="Beta Polymerase, domain 2"/>
    <property type="match status" value="1"/>
</dbReference>
<reference evidence="14" key="2">
    <citation type="journal article" date="2013" name="Nat. Commun.">
        <title>Genome of the Chinese tree shrew.</title>
        <authorList>
            <person name="Fan Y."/>
            <person name="Huang Z.Y."/>
            <person name="Cao C.C."/>
            <person name="Chen C.S."/>
            <person name="Chen Y.X."/>
            <person name="Fan D.D."/>
            <person name="He J."/>
            <person name="Hou H.L."/>
            <person name="Hu L."/>
            <person name="Hu X.T."/>
            <person name="Jiang X.T."/>
            <person name="Lai R."/>
            <person name="Lang Y.S."/>
            <person name="Liang B."/>
            <person name="Liao S.G."/>
            <person name="Mu D."/>
            <person name="Ma Y.Y."/>
            <person name="Niu Y.Y."/>
            <person name="Sun X.Q."/>
            <person name="Xia J.Q."/>
            <person name="Xiao J."/>
            <person name="Xiong Z.Q."/>
            <person name="Xu L."/>
            <person name="Yang L."/>
            <person name="Zhang Y."/>
            <person name="Zhao W."/>
            <person name="Zhao X.D."/>
            <person name="Zheng Y.T."/>
            <person name="Zhou J.M."/>
            <person name="Zhu Y.B."/>
            <person name="Zhang G.J."/>
            <person name="Wang J."/>
            <person name="Yao Y.G."/>
        </authorList>
    </citation>
    <scope>NUCLEOTIDE SEQUENCE [LARGE SCALE GENOMIC DNA]</scope>
</reference>
<evidence type="ECO:0000256" key="5">
    <source>
        <dbReference type="ARBA" id="ARBA00012577"/>
    </source>
</evidence>
<dbReference type="eggNOG" id="KOG0001">
    <property type="taxonomic scope" value="Eukaryota"/>
</dbReference>
<dbReference type="SMART" id="SM00213">
    <property type="entry name" value="UBQ"/>
    <property type="match status" value="2"/>
</dbReference>
<dbReference type="AlphaFoldDB" id="L9KLH8"/>
<dbReference type="Pfam" id="PF01909">
    <property type="entry name" value="NTP_transf_2"/>
    <property type="match status" value="1"/>
</dbReference>
<dbReference type="EMBL" id="KB320760">
    <property type="protein sequence ID" value="ELW63830.1"/>
    <property type="molecule type" value="Genomic_DNA"/>
</dbReference>
<dbReference type="Proteomes" id="UP000011518">
    <property type="component" value="Unassembled WGS sequence"/>
</dbReference>
<dbReference type="SUPFAM" id="SSF54236">
    <property type="entry name" value="Ubiquitin-like"/>
    <property type="match status" value="2"/>
</dbReference>
<dbReference type="GO" id="GO:0046872">
    <property type="term" value="F:metal ion binding"/>
    <property type="evidence" value="ECO:0007669"/>
    <property type="project" value="UniProtKB-KW"/>
</dbReference>
<gene>
    <name evidence="13" type="ORF">TREES_T100018659</name>
</gene>
<proteinExistence type="evidence at transcript level"/>
<dbReference type="GO" id="GO:0005524">
    <property type="term" value="F:ATP binding"/>
    <property type="evidence" value="ECO:0007669"/>
    <property type="project" value="UniProtKB-KW"/>
</dbReference>
<protein>
    <recommendedName>
        <fullName evidence="5">2'-5' oligoadenylate synthase</fullName>
        <ecNumber evidence="5">2.7.7.84</ecNumber>
    </recommendedName>
</protein>
<comment type="subcellular location">
    <subcellularLocation>
        <location evidence="3">Cytoplasm</location>
    </subcellularLocation>
</comment>
<evidence type="ECO:0000256" key="4">
    <source>
        <dbReference type="ARBA" id="ARBA00009526"/>
    </source>
</evidence>
<dbReference type="InterPro" id="IPR043519">
    <property type="entry name" value="NT_sf"/>
</dbReference>
<accession>L9KLH8</accession>
<dbReference type="InterPro" id="IPR002934">
    <property type="entry name" value="Polymerase_NTP_transf_dom"/>
</dbReference>
<reference evidence="13" key="3">
    <citation type="journal article" date="2013" name="Nat. Commun.">
        <title>Genome of the Chinese tree shrew, a rising model animal genetically related to primates.</title>
        <authorList>
            <person name="Zhang G."/>
            <person name="Fan Y."/>
            <person name="Yao Y."/>
            <person name="Huang Z."/>
        </authorList>
    </citation>
    <scope>NUCLEOTIDE SEQUENCE</scope>
</reference>
<evidence type="ECO:0000256" key="7">
    <source>
        <dbReference type="ARBA" id="ARBA00022588"/>
    </source>
</evidence>
<dbReference type="GO" id="GO:0005654">
    <property type="term" value="C:nucleoplasm"/>
    <property type="evidence" value="ECO:0007669"/>
    <property type="project" value="TreeGrafter"/>
</dbReference>
<dbReference type="InterPro" id="IPR018952">
    <property type="entry name" value="2-5-oligoAdlate_synth_1_dom2/C"/>
</dbReference>
<comment type="catalytic activity">
    <reaction evidence="1">
        <text>3 ATP = 5'-triphosphoadenylyl-(2'-&gt;5')-adenylyl-(2'-&gt;5')-adenosine + 2 diphosphate</text>
        <dbReference type="Rhea" id="RHEA:34407"/>
        <dbReference type="ChEBI" id="CHEBI:30616"/>
        <dbReference type="ChEBI" id="CHEBI:33019"/>
        <dbReference type="ChEBI" id="CHEBI:67143"/>
        <dbReference type="EC" id="2.7.7.84"/>
    </reaction>
</comment>
<dbReference type="EMBL" id="MH512004">
    <property type="protein sequence ID" value="AZC11122.1"/>
    <property type="molecule type" value="mRNA"/>
</dbReference>
<dbReference type="Pfam" id="PF10421">
    <property type="entry name" value="OAS1_C"/>
    <property type="match status" value="1"/>
</dbReference>
<comment type="cofactor">
    <cofactor evidence="2">
        <name>Mg(2+)</name>
        <dbReference type="ChEBI" id="CHEBI:18420"/>
    </cofactor>
</comment>
<organism evidence="13 14">
    <name type="scientific">Tupaia chinensis</name>
    <name type="common">Chinese tree shrew</name>
    <name type="synonym">Tupaia belangeri chinensis</name>
    <dbReference type="NCBI Taxonomy" id="246437"/>
    <lineage>
        <taxon>Eukaryota</taxon>
        <taxon>Metazoa</taxon>
        <taxon>Chordata</taxon>
        <taxon>Craniata</taxon>
        <taxon>Vertebrata</taxon>
        <taxon>Euteleostomi</taxon>
        <taxon>Mammalia</taxon>
        <taxon>Eutheria</taxon>
        <taxon>Euarchontoglires</taxon>
        <taxon>Scandentia</taxon>
        <taxon>Tupaiidae</taxon>
        <taxon>Tupaia</taxon>
    </lineage>
</organism>
<dbReference type="SUPFAM" id="SSF81631">
    <property type="entry name" value="PAP/OAS1 substrate-binding domain"/>
    <property type="match status" value="1"/>
</dbReference>
<evidence type="ECO:0000256" key="9">
    <source>
        <dbReference type="ARBA" id="ARBA00022884"/>
    </source>
</evidence>
<comment type="similarity">
    <text evidence="4">Belongs to the 2-5A synthase family.</text>
</comment>
<keyword evidence="14" id="KW-1185">Reference proteome</keyword>
<evidence type="ECO:0000256" key="10">
    <source>
        <dbReference type="ARBA" id="ARBA00023118"/>
    </source>
</evidence>
<dbReference type="InterPro" id="IPR006117">
    <property type="entry name" value="2-5OAS_C_CS"/>
</dbReference>
<sequence>MEPSQDLYETSGDRLDAFVKHSLQPQADWKEELQDAWQRVERFLRDGCFCGELVLGQEVRVLKVVKGGSSGKGTTLNNSSDLDLVLFLSCFSSFRDQAWHRGSIIDFIKEKLVHCSRSLAYNITMLEHKGKARTPRSLSFQVQSRKSSDVILVDVLPAFNALGHFCTDSKPDPEIYENLIISRGGPGEFAPSFTELQRHFVKSRPPKLKSLLQLVKHWYLQPLKRKYPRASLPSKYALELLTIYAWEMGTDESENFNMNKGFVAVMELLRDYEDICIYWTKYYDFQSEIVRNFIKHQLKGCRPIILDPADPTNNLGSNKRWDLVAKEAAHCLRQACCKTEEPGQGWHVQPARNVQVTVKPTGQAPRILSVNPYSPIWKMKMEIKRLYSLEKQQRLSFQEPGGERQLLSSQRTLADYGIFSRVSVRVLETLPHEIQVFIKDYSGQSNPYAIDPDDSIRDLKEKIEEAAGPFVEDQLLTFQGRILGNRRSLADLQIKDCDTILLIRKT</sequence>
<reference evidence="12" key="5">
    <citation type="submission" date="2018-06" db="EMBL/GenBank/DDBJ databases">
        <authorList>
            <person name="Yao Y.-L."/>
            <person name="Yao Y.-G."/>
        </authorList>
    </citation>
    <scope>NUCLEOTIDE SEQUENCE</scope>
</reference>
<dbReference type="Pfam" id="PF00240">
    <property type="entry name" value="ubiquitin"/>
    <property type="match status" value="1"/>
</dbReference>
<dbReference type="PANTHER" id="PTHR11258">
    <property type="entry name" value="2-5 OLIGOADENYLATE SYNTHETASE"/>
    <property type="match status" value="1"/>
</dbReference>
<evidence type="ECO:0000256" key="6">
    <source>
        <dbReference type="ARBA" id="ARBA00022490"/>
    </source>
</evidence>
<dbReference type="PROSITE" id="PS50152">
    <property type="entry name" value="25A_SYNTH_3"/>
    <property type="match status" value="1"/>
</dbReference>
<keyword evidence="9" id="KW-0694">RNA-binding</keyword>
<keyword evidence="7" id="KW-0399">Innate immunity</keyword>
<dbReference type="InterPro" id="IPR029071">
    <property type="entry name" value="Ubiquitin-like_domsf"/>
</dbReference>
<evidence type="ECO:0000313" key="13">
    <source>
        <dbReference type="EMBL" id="ELW63830.1"/>
    </source>
</evidence>
<keyword evidence="6" id="KW-0963">Cytoplasm</keyword>
<dbReference type="GO" id="GO:0045087">
    <property type="term" value="P:innate immune response"/>
    <property type="evidence" value="ECO:0007669"/>
    <property type="project" value="UniProtKB-KW"/>
</dbReference>
<evidence type="ECO:0000256" key="3">
    <source>
        <dbReference type="ARBA" id="ARBA00004496"/>
    </source>
</evidence>
<dbReference type="PANTHER" id="PTHR11258:SF7">
    <property type="entry name" value="2'-5'-OLIGOADENYLATE SYNTHASE-LIKE PROTEIN 2"/>
    <property type="match status" value="1"/>
</dbReference>
<dbReference type="SUPFAM" id="SSF81301">
    <property type="entry name" value="Nucleotidyltransferase"/>
    <property type="match status" value="1"/>
</dbReference>
<keyword evidence="10" id="KW-0051">Antiviral defense</keyword>
<dbReference type="PROSITE" id="PS50053">
    <property type="entry name" value="UBIQUITIN_2"/>
    <property type="match status" value="1"/>
</dbReference>
<dbReference type="KEGG" id="tup:102491865"/>
<dbReference type="GO" id="GO:0003725">
    <property type="term" value="F:double-stranded RNA binding"/>
    <property type="evidence" value="ECO:0007669"/>
    <property type="project" value="TreeGrafter"/>
</dbReference>
<evidence type="ECO:0000313" key="12">
    <source>
        <dbReference type="EMBL" id="AZC11122.1"/>
    </source>
</evidence>
<reference evidence="14" key="1">
    <citation type="submission" date="2012-07" db="EMBL/GenBank/DDBJ databases">
        <title>Genome of the Chinese tree shrew, a rising model animal genetically related to primates.</title>
        <authorList>
            <person name="Zhang G."/>
            <person name="Fan Y."/>
            <person name="Yao Y."/>
            <person name="Huang Z."/>
        </authorList>
    </citation>
    <scope>NUCLEOTIDE SEQUENCE [LARGE SCALE GENOMIC DNA]</scope>
</reference>
<dbReference type="InterPro" id="IPR043518">
    <property type="entry name" value="2-5OAS_N_CS"/>
</dbReference>
<dbReference type="STRING" id="246437.L9KLH8"/>
<feature type="domain" description="Ubiquitin-like" evidence="11">
    <location>
        <begin position="434"/>
        <end position="506"/>
    </location>
</feature>
<dbReference type="CDD" id="cd05400">
    <property type="entry name" value="NT_2-5OAS_ClassI-CCAase"/>
    <property type="match status" value="1"/>
</dbReference>
<reference evidence="12" key="4">
    <citation type="journal article" date="2018" name="Cytokine">
        <title>Molecular characterization of the 2',5'-oligoadenylate synthetase family in the Chinese tree shrew (Tupaia belangeri chinensis).</title>
        <authorList>
            <person name="Yao Y.L."/>
            <person name="Yu D."/>
            <person name="Xu L."/>
            <person name="Fan Y."/>
            <person name="Wu Y."/>
            <person name="Gu T."/>
            <person name="Chen J."/>
            <person name="Lv L.B."/>
            <person name="Yao Y.G."/>
        </authorList>
    </citation>
    <scope>NUCLEOTIDE SEQUENCE</scope>
</reference>
<dbReference type="GO" id="GO:0051607">
    <property type="term" value="P:defense response to virus"/>
    <property type="evidence" value="ECO:0007669"/>
    <property type="project" value="UniProtKB-KW"/>
</dbReference>
<dbReference type="CDD" id="cd01811">
    <property type="entry name" value="Ubl1_OASL"/>
    <property type="match status" value="1"/>
</dbReference>
<evidence type="ECO:0000313" key="14">
    <source>
        <dbReference type="Proteomes" id="UP000011518"/>
    </source>
</evidence>
<dbReference type="Gene3D" id="3.10.20.90">
    <property type="entry name" value="Phosphatidylinositol 3-kinase Catalytic Subunit, Chain A, domain 1"/>
    <property type="match status" value="2"/>
</dbReference>
<dbReference type="FunFam" id="1.10.1410.20:FF:000001">
    <property type="entry name" value="2'-5'-oligoadenylate synthetase 1"/>
    <property type="match status" value="1"/>
</dbReference>
<dbReference type="InterPro" id="IPR006116">
    <property type="entry name" value="NT_2-5OAS_ClassI-CCAase"/>
</dbReference>
<dbReference type="GO" id="GO:0005829">
    <property type="term" value="C:cytosol"/>
    <property type="evidence" value="ECO:0007669"/>
    <property type="project" value="TreeGrafter"/>
</dbReference>
<dbReference type="InterPro" id="IPR000626">
    <property type="entry name" value="Ubiquitin-like_dom"/>
</dbReference>